<feature type="transmembrane region" description="Helical" evidence="5">
    <location>
        <begin position="102"/>
        <end position="124"/>
    </location>
</feature>
<keyword evidence="5" id="KW-0472">Membrane</keyword>
<keyword evidence="4" id="KW-0175">Coiled coil</keyword>
<dbReference type="InterPro" id="IPR044946">
    <property type="entry name" value="Restrct_endonuc_typeI_TRD_sf"/>
</dbReference>
<comment type="similarity">
    <text evidence="1">Belongs to the type-I restriction system S methylase family.</text>
</comment>
<dbReference type="Pfam" id="PF01420">
    <property type="entry name" value="Methylase_S"/>
    <property type="match status" value="2"/>
</dbReference>
<dbReference type="STRING" id="1801732.A2814_00060"/>
<keyword evidence="3" id="KW-0238">DNA-binding</keyword>
<dbReference type="PANTHER" id="PTHR30408:SF12">
    <property type="entry name" value="TYPE I RESTRICTION ENZYME MJAVIII SPECIFICITY SUBUNIT"/>
    <property type="match status" value="1"/>
</dbReference>
<keyword evidence="2" id="KW-0680">Restriction system</keyword>
<evidence type="ECO:0000256" key="5">
    <source>
        <dbReference type="SAM" id="Phobius"/>
    </source>
</evidence>
<dbReference type="GO" id="GO:0003677">
    <property type="term" value="F:DNA binding"/>
    <property type="evidence" value="ECO:0007669"/>
    <property type="project" value="UniProtKB-KW"/>
</dbReference>
<keyword evidence="5" id="KW-0812">Transmembrane</keyword>
<protein>
    <recommendedName>
        <fullName evidence="6">Type I restriction modification DNA specificity domain-containing protein</fullName>
    </recommendedName>
</protein>
<name>A0A1F6UTR6_9BACT</name>
<dbReference type="InterPro" id="IPR000055">
    <property type="entry name" value="Restrct_endonuc_typeI_TRD"/>
</dbReference>
<feature type="domain" description="Type I restriction modification DNA specificity" evidence="6">
    <location>
        <begin position="270"/>
        <end position="432"/>
    </location>
</feature>
<evidence type="ECO:0000313" key="7">
    <source>
        <dbReference type="EMBL" id="OGI60777.1"/>
    </source>
</evidence>
<dbReference type="SUPFAM" id="SSF116734">
    <property type="entry name" value="DNA methylase specificity domain"/>
    <property type="match status" value="2"/>
</dbReference>
<dbReference type="PANTHER" id="PTHR30408">
    <property type="entry name" value="TYPE-1 RESTRICTION ENZYME ECOKI SPECIFICITY PROTEIN"/>
    <property type="match status" value="1"/>
</dbReference>
<dbReference type="InterPro" id="IPR052021">
    <property type="entry name" value="Type-I_RS_S_subunit"/>
</dbReference>
<proteinExistence type="inferred from homology"/>
<evidence type="ECO:0000256" key="3">
    <source>
        <dbReference type="ARBA" id="ARBA00023125"/>
    </source>
</evidence>
<evidence type="ECO:0000259" key="6">
    <source>
        <dbReference type="Pfam" id="PF01420"/>
    </source>
</evidence>
<organism evidence="7 8">
    <name type="scientific">Candidatus Nomurabacteria bacterium RIFCSPHIGHO2_01_FULL_38_19</name>
    <dbReference type="NCBI Taxonomy" id="1801732"/>
    <lineage>
        <taxon>Bacteria</taxon>
        <taxon>Candidatus Nomuraibacteriota</taxon>
    </lineage>
</organism>
<dbReference type="Gene3D" id="3.90.220.20">
    <property type="entry name" value="DNA methylase specificity domains"/>
    <property type="match status" value="2"/>
</dbReference>
<dbReference type="Proteomes" id="UP000177869">
    <property type="component" value="Unassembled WGS sequence"/>
</dbReference>
<feature type="coiled-coil region" evidence="4">
    <location>
        <begin position="423"/>
        <end position="454"/>
    </location>
</feature>
<evidence type="ECO:0000256" key="2">
    <source>
        <dbReference type="ARBA" id="ARBA00022747"/>
    </source>
</evidence>
<evidence type="ECO:0000313" key="8">
    <source>
        <dbReference type="Proteomes" id="UP000177869"/>
    </source>
</evidence>
<comment type="caution">
    <text evidence="7">The sequence shown here is derived from an EMBL/GenBank/DDBJ whole genome shotgun (WGS) entry which is preliminary data.</text>
</comment>
<feature type="domain" description="Type I restriction modification DNA specificity" evidence="6">
    <location>
        <begin position="61"/>
        <end position="208"/>
    </location>
</feature>
<dbReference type="GO" id="GO:0009307">
    <property type="term" value="P:DNA restriction-modification system"/>
    <property type="evidence" value="ECO:0007669"/>
    <property type="project" value="UniProtKB-KW"/>
</dbReference>
<sequence>MITYSIIKKSELEGALRIDAEYYQPEYMELEQKIKTSHGYRLWRDVEGKFITGPFGSEFNVENYISDGEYRYVRGKDVKDFFLENDDNVYIPKKDFNRLKKYSLNFGDILVSVVGTLGNTIIIYESNLPAIFSCKSTVFRTKSISPYYFLAYLNSKYGQSFLQRSVRGALQTGLNINDLKDLPIFIPSINIQENIASVIQNAKLELENSRSFYIQAEKLLLEEVGVKKDISNYPIYNIVNFSQIQKAKRMDAEYFQPGPFKFGELVSITDYKVKPLSEVVESVSAKFDSKKEPNKNFKYVELSNINSSIGVIDGFSEVLGKEAPSRAKRILKAGDVLVSSVQGSLGKVALIEKGQQGHLASTGFFQFRSKEILPEVLLVLAKSTFVQSQLEQRCAGTILTAVPKESIKDIFIPIVPKPTQEKIANLIHRSHEARKKSKELLEEAKRKVEELIEKRE</sequence>
<reference evidence="7 8" key="1">
    <citation type="journal article" date="2016" name="Nat. Commun.">
        <title>Thousands of microbial genomes shed light on interconnected biogeochemical processes in an aquifer system.</title>
        <authorList>
            <person name="Anantharaman K."/>
            <person name="Brown C.T."/>
            <person name="Hug L.A."/>
            <person name="Sharon I."/>
            <person name="Castelle C.J."/>
            <person name="Probst A.J."/>
            <person name="Thomas B.C."/>
            <person name="Singh A."/>
            <person name="Wilkins M.J."/>
            <person name="Karaoz U."/>
            <person name="Brodie E.L."/>
            <person name="Williams K.H."/>
            <person name="Hubbard S.S."/>
            <person name="Banfield J.F."/>
        </authorList>
    </citation>
    <scope>NUCLEOTIDE SEQUENCE [LARGE SCALE GENOMIC DNA]</scope>
</reference>
<dbReference type="AlphaFoldDB" id="A0A1F6UTR6"/>
<gene>
    <name evidence="7" type="ORF">A2814_00060</name>
</gene>
<dbReference type="EMBL" id="MFTI01000014">
    <property type="protein sequence ID" value="OGI60777.1"/>
    <property type="molecule type" value="Genomic_DNA"/>
</dbReference>
<accession>A0A1F6UTR6</accession>
<evidence type="ECO:0000256" key="4">
    <source>
        <dbReference type="SAM" id="Coils"/>
    </source>
</evidence>
<keyword evidence="5" id="KW-1133">Transmembrane helix</keyword>
<evidence type="ECO:0000256" key="1">
    <source>
        <dbReference type="ARBA" id="ARBA00010923"/>
    </source>
</evidence>